<keyword evidence="1" id="KW-0812">Transmembrane</keyword>
<dbReference type="InterPro" id="IPR009810">
    <property type="entry name" value="Nodulin_late_dom"/>
</dbReference>
<evidence type="ECO:0000259" key="2">
    <source>
        <dbReference type="Pfam" id="PF07127"/>
    </source>
</evidence>
<organism evidence="3">
    <name type="scientific">Medicago truncatula</name>
    <name type="common">Barrel medic</name>
    <name type="synonym">Medicago tribuloides</name>
    <dbReference type="NCBI Taxonomy" id="3880"/>
    <lineage>
        <taxon>Eukaryota</taxon>
        <taxon>Viridiplantae</taxon>
        <taxon>Streptophyta</taxon>
        <taxon>Embryophyta</taxon>
        <taxon>Tracheophyta</taxon>
        <taxon>Spermatophyta</taxon>
        <taxon>Magnoliopsida</taxon>
        <taxon>eudicotyledons</taxon>
        <taxon>Gunneridae</taxon>
        <taxon>Pentapetalae</taxon>
        <taxon>rosids</taxon>
        <taxon>fabids</taxon>
        <taxon>Fabales</taxon>
        <taxon>Fabaceae</taxon>
        <taxon>Papilionoideae</taxon>
        <taxon>50 kb inversion clade</taxon>
        <taxon>NPAAA clade</taxon>
        <taxon>Hologalegina</taxon>
        <taxon>IRL clade</taxon>
        <taxon>Trifolieae</taxon>
        <taxon>Medicago</taxon>
    </lineage>
</organism>
<dbReference type="Pfam" id="PF07127">
    <property type="entry name" value="Nodulin_late"/>
    <property type="match status" value="1"/>
</dbReference>
<name>A0A396GLX5_MEDTR</name>
<evidence type="ECO:0000256" key="1">
    <source>
        <dbReference type="SAM" id="Phobius"/>
    </source>
</evidence>
<reference evidence="3" key="1">
    <citation type="journal article" date="2018" name="Nat. Plants">
        <title>Whole-genome landscape of Medicago truncatula symbiotic genes.</title>
        <authorList>
            <person name="Pecrix Y."/>
            <person name="Gamas P."/>
            <person name="Carrere S."/>
        </authorList>
    </citation>
    <scope>NUCLEOTIDE SEQUENCE</scope>
    <source>
        <tissue evidence="3">Leaves</tissue>
    </source>
</reference>
<dbReference type="GO" id="GO:0046872">
    <property type="term" value="F:metal ion binding"/>
    <property type="evidence" value="ECO:0007669"/>
    <property type="project" value="InterPro"/>
</dbReference>
<dbReference type="AlphaFoldDB" id="A0A396GLX5"/>
<keyword evidence="1" id="KW-0472">Membrane</keyword>
<proteinExistence type="predicted"/>
<keyword evidence="1" id="KW-1133">Transmembrane helix</keyword>
<feature type="domain" description="Late nodulin" evidence="2">
    <location>
        <begin position="1"/>
        <end position="57"/>
    </location>
</feature>
<dbReference type="EMBL" id="PSQE01000008">
    <property type="protein sequence ID" value="RHN42106.1"/>
    <property type="molecule type" value="Genomic_DNA"/>
</dbReference>
<evidence type="ECO:0000313" key="3">
    <source>
        <dbReference type="EMBL" id="RHN42106.1"/>
    </source>
</evidence>
<dbReference type="Proteomes" id="UP000265566">
    <property type="component" value="Chromosome 8"/>
</dbReference>
<feature type="transmembrane region" description="Helical" evidence="1">
    <location>
        <begin position="6"/>
        <end position="24"/>
    </location>
</feature>
<dbReference type="Gramene" id="rna48504">
    <property type="protein sequence ID" value="RHN42106.1"/>
    <property type="gene ID" value="gene48504"/>
</dbReference>
<gene>
    <name evidence="3" type="ORF">MtrunA17_Chr8g0373251</name>
</gene>
<sequence>MVELVKFVYVMITLLSIVVVAKNSQGNKENICFKDADCPQDICSYPFKPKCNIYGYCSC</sequence>
<comment type="caution">
    <text evidence="3">The sequence shown here is derived from an EMBL/GenBank/DDBJ whole genome shotgun (WGS) entry which is preliminary data.</text>
</comment>
<accession>A0A396GLX5</accession>
<protein>
    <submittedName>
        <fullName evidence="3">Putative Late nodulin</fullName>
    </submittedName>
</protein>